<organism evidence="3 4">
    <name type="scientific">Corynebacterium hadale</name>
    <dbReference type="NCBI Taxonomy" id="2026255"/>
    <lineage>
        <taxon>Bacteria</taxon>
        <taxon>Bacillati</taxon>
        <taxon>Actinomycetota</taxon>
        <taxon>Actinomycetes</taxon>
        <taxon>Mycobacteriales</taxon>
        <taxon>Corynebacteriaceae</taxon>
        <taxon>Corynebacterium</taxon>
    </lineage>
</organism>
<proteinExistence type="predicted"/>
<name>A0A269PCI5_9CORY</name>
<feature type="region of interest" description="Disordered" evidence="1">
    <location>
        <begin position="55"/>
        <end position="75"/>
    </location>
</feature>
<evidence type="ECO:0000313" key="4">
    <source>
        <dbReference type="Proteomes" id="UP000215771"/>
    </source>
</evidence>
<gene>
    <name evidence="3" type="ORF">CIG21_06670</name>
</gene>
<keyword evidence="2" id="KW-0812">Transmembrane</keyword>
<dbReference type="Proteomes" id="UP000215771">
    <property type="component" value="Unassembled WGS sequence"/>
</dbReference>
<sequence length="121" mass="12963">MTMMKNGTYGASTTRFEVASMPACADEWDIETRGVRRCGAEHVRTLSNSIMAVDVGRGDPAQRPDRADDRFESHREKRESVLVGLGLSAALVIGSIVGGAFSDDTASMSHQVSAQYVAGAR</sequence>
<dbReference type="AlphaFoldDB" id="A0A269PCI5"/>
<keyword evidence="2" id="KW-1133">Transmembrane helix</keyword>
<protein>
    <submittedName>
        <fullName evidence="3">Uncharacterized protein</fullName>
    </submittedName>
</protein>
<comment type="caution">
    <text evidence="3">The sequence shown here is derived from an EMBL/GenBank/DDBJ whole genome shotgun (WGS) entry which is preliminary data.</text>
</comment>
<accession>A0A269PCI5</accession>
<keyword evidence="2" id="KW-0472">Membrane</keyword>
<dbReference type="EMBL" id="NQMQ01000013">
    <property type="protein sequence ID" value="PAJ69595.1"/>
    <property type="molecule type" value="Genomic_DNA"/>
</dbReference>
<evidence type="ECO:0000256" key="1">
    <source>
        <dbReference type="SAM" id="MobiDB-lite"/>
    </source>
</evidence>
<evidence type="ECO:0000313" key="3">
    <source>
        <dbReference type="EMBL" id="PAJ69595.1"/>
    </source>
</evidence>
<evidence type="ECO:0000256" key="2">
    <source>
        <dbReference type="SAM" id="Phobius"/>
    </source>
</evidence>
<feature type="compositionally biased region" description="Basic and acidic residues" evidence="1">
    <location>
        <begin position="56"/>
        <end position="75"/>
    </location>
</feature>
<reference evidence="3 4" key="1">
    <citation type="submission" date="2017-08" db="EMBL/GenBank/DDBJ databases">
        <authorList>
            <person name="de Groot N.N."/>
        </authorList>
    </citation>
    <scope>NUCLEOTIDE SEQUENCE [LARGE SCALE GENOMIC DNA]</scope>
    <source>
        <strain evidence="3 4">NBT06-6</strain>
    </source>
</reference>
<feature type="transmembrane region" description="Helical" evidence="2">
    <location>
        <begin position="80"/>
        <end position="101"/>
    </location>
</feature>